<dbReference type="AlphaFoldDB" id="A0A8H4UKX2"/>
<accession>A0A8H4UKX2</accession>
<proteinExistence type="predicted"/>
<dbReference type="OrthoDB" id="5102541at2759"/>
<evidence type="ECO:0000313" key="2">
    <source>
        <dbReference type="Proteomes" id="UP000635477"/>
    </source>
</evidence>
<keyword evidence="2" id="KW-1185">Reference proteome</keyword>
<dbReference type="Proteomes" id="UP000635477">
    <property type="component" value="Unassembled WGS sequence"/>
</dbReference>
<sequence length="219" mass="24917">MDPFSKLPAEIRLQVIICSESEASIMQLIRASLTMLAQYVTCRKSIMKSIVRSLLRSDTSGALLQDALRIIRFPSLDFTSSPESISGILERWMSQRHSDALAPTDYGTIQKLYSLLSRMVMFIEDYVSKATDPFPPRAYLTLPAFISGGTGMHFMGRNVDIKRAQFSEFTTSERNAFLRAFLRYELLCKVYHPQVWDLVKQSSYPDLVKTLNDELEPIG</sequence>
<comment type="caution">
    <text evidence="1">The sequence shown here is derived from an EMBL/GenBank/DDBJ whole genome shotgun (WGS) entry which is preliminary data.</text>
</comment>
<evidence type="ECO:0000313" key="1">
    <source>
        <dbReference type="EMBL" id="KAF4978448.1"/>
    </source>
</evidence>
<organism evidence="1 2">
    <name type="scientific">Fusarium zealandicum</name>
    <dbReference type="NCBI Taxonomy" id="1053134"/>
    <lineage>
        <taxon>Eukaryota</taxon>
        <taxon>Fungi</taxon>
        <taxon>Dikarya</taxon>
        <taxon>Ascomycota</taxon>
        <taxon>Pezizomycotina</taxon>
        <taxon>Sordariomycetes</taxon>
        <taxon>Hypocreomycetidae</taxon>
        <taxon>Hypocreales</taxon>
        <taxon>Nectriaceae</taxon>
        <taxon>Fusarium</taxon>
        <taxon>Fusarium staphyleae species complex</taxon>
    </lineage>
</organism>
<dbReference type="EMBL" id="JABEYC010000367">
    <property type="protein sequence ID" value="KAF4978448.1"/>
    <property type="molecule type" value="Genomic_DNA"/>
</dbReference>
<reference evidence="1" key="2">
    <citation type="submission" date="2020-05" db="EMBL/GenBank/DDBJ databases">
        <authorList>
            <person name="Kim H.-S."/>
            <person name="Proctor R.H."/>
            <person name="Brown D.W."/>
        </authorList>
    </citation>
    <scope>NUCLEOTIDE SEQUENCE</scope>
    <source>
        <strain evidence="1">NRRL 22465</strain>
    </source>
</reference>
<name>A0A8H4UKX2_9HYPO</name>
<protein>
    <submittedName>
        <fullName evidence="1">Uncharacterized protein</fullName>
    </submittedName>
</protein>
<gene>
    <name evidence="1" type="ORF">FZEAL_5173</name>
</gene>
<reference evidence="1" key="1">
    <citation type="journal article" date="2020" name="BMC Genomics">
        <title>Correction to: Identification and distribution of gene clusters required for synthesis of sphingolipid metabolism inhibitors in diverse species of the filamentous fungus Fusarium.</title>
        <authorList>
            <person name="Kim H.S."/>
            <person name="Lohmar J.M."/>
            <person name="Busman M."/>
            <person name="Brown D.W."/>
            <person name="Naumann T.A."/>
            <person name="Divon H.H."/>
            <person name="Lysoe E."/>
            <person name="Uhlig S."/>
            <person name="Proctor R.H."/>
        </authorList>
    </citation>
    <scope>NUCLEOTIDE SEQUENCE</scope>
    <source>
        <strain evidence="1">NRRL 22465</strain>
    </source>
</reference>